<dbReference type="eggNOG" id="COG0140">
    <property type="taxonomic scope" value="Bacteria"/>
</dbReference>
<evidence type="ECO:0000256" key="4">
    <source>
        <dbReference type="ARBA" id="ARBA00022490"/>
    </source>
</evidence>
<dbReference type="GO" id="GO:0004636">
    <property type="term" value="F:phosphoribosyl-ATP diphosphatase activity"/>
    <property type="evidence" value="ECO:0007669"/>
    <property type="project" value="UniProtKB-UniRule"/>
</dbReference>
<evidence type="ECO:0000256" key="8">
    <source>
        <dbReference type="ARBA" id="ARBA00022840"/>
    </source>
</evidence>
<dbReference type="InterPro" id="IPR021130">
    <property type="entry name" value="PRib-ATP_PPHydrolase-like"/>
</dbReference>
<dbReference type="EC" id="3.6.1.31" evidence="10"/>
<protein>
    <recommendedName>
        <fullName evidence="10">Phosphoribosyl-ATP pyrophosphatase</fullName>
        <shortName evidence="10">PRA-PH</shortName>
        <ecNumber evidence="10">3.6.1.31</ecNumber>
    </recommendedName>
</protein>
<dbReference type="Pfam" id="PF01503">
    <property type="entry name" value="PRA-PH"/>
    <property type="match status" value="1"/>
</dbReference>
<reference evidence="12" key="1">
    <citation type="submission" date="2010-04" db="EMBL/GenBank/DDBJ databases">
        <title>Complete genome sequence of Nitrosococcus halophilus Nc4, a salt-adapted, aerobic obligate ammonia-oxidizing sulfur purple bacterium.</title>
        <authorList>
            <consortium name="US DOE Joint Genome Institute"/>
            <person name="Campbell M.A."/>
            <person name="Malfatti S.A."/>
            <person name="Chain P.S.G."/>
            <person name="Heidelberg J.F."/>
            <person name="Ward B.B."/>
            <person name="Klotz M.G."/>
        </authorList>
    </citation>
    <scope>NUCLEOTIDE SEQUENCE [LARGE SCALE GENOMIC DNA]</scope>
    <source>
        <strain evidence="12">Nc4</strain>
    </source>
</reference>
<dbReference type="PANTHER" id="PTHR42945">
    <property type="entry name" value="HISTIDINE BIOSYNTHESIS BIFUNCTIONAL PROTEIN"/>
    <property type="match status" value="1"/>
</dbReference>
<evidence type="ECO:0000256" key="1">
    <source>
        <dbReference type="ARBA" id="ARBA00001460"/>
    </source>
</evidence>
<evidence type="ECO:0000313" key="12">
    <source>
        <dbReference type="Proteomes" id="UP000001844"/>
    </source>
</evidence>
<dbReference type="Proteomes" id="UP000001844">
    <property type="component" value="Chromosome"/>
</dbReference>
<evidence type="ECO:0000256" key="5">
    <source>
        <dbReference type="ARBA" id="ARBA00022605"/>
    </source>
</evidence>
<comment type="subcellular location">
    <subcellularLocation>
        <location evidence="2 10">Cytoplasm</location>
    </subcellularLocation>
</comment>
<dbReference type="RefSeq" id="WP_013031168.1">
    <property type="nucleotide sequence ID" value="NC_013960.1"/>
</dbReference>
<dbReference type="GO" id="GO:0005524">
    <property type="term" value="F:ATP binding"/>
    <property type="evidence" value="ECO:0007669"/>
    <property type="project" value="UniProtKB-KW"/>
</dbReference>
<organism evidence="11 12">
    <name type="scientific">Nitrosococcus halophilus (strain Nc4)</name>
    <dbReference type="NCBI Taxonomy" id="472759"/>
    <lineage>
        <taxon>Bacteria</taxon>
        <taxon>Pseudomonadati</taxon>
        <taxon>Pseudomonadota</taxon>
        <taxon>Gammaproteobacteria</taxon>
        <taxon>Chromatiales</taxon>
        <taxon>Chromatiaceae</taxon>
        <taxon>Nitrosococcus</taxon>
    </lineage>
</organism>
<comment type="pathway">
    <text evidence="3 10">Amino-acid biosynthesis; L-histidine biosynthesis; L-histidine from 5-phospho-alpha-D-ribose 1-diphosphate: step 2/9.</text>
</comment>
<keyword evidence="4 10" id="KW-0963">Cytoplasm</keyword>
<dbReference type="NCBIfam" id="TIGR03188">
    <property type="entry name" value="histidine_hisI"/>
    <property type="match status" value="1"/>
</dbReference>
<dbReference type="NCBIfam" id="NF001613">
    <property type="entry name" value="PRK00400.1-5"/>
    <property type="match status" value="1"/>
</dbReference>
<dbReference type="AlphaFoldDB" id="D5C484"/>
<keyword evidence="9 10" id="KW-0368">Histidine biosynthesis</keyword>
<gene>
    <name evidence="10" type="primary">hisE</name>
    <name evidence="11" type="ordered locus">Nhal_0051</name>
</gene>
<dbReference type="STRING" id="472759.Nhal_0051"/>
<evidence type="ECO:0000256" key="9">
    <source>
        <dbReference type="ARBA" id="ARBA00023102"/>
    </source>
</evidence>
<dbReference type="GO" id="GO:0000105">
    <property type="term" value="P:L-histidine biosynthetic process"/>
    <property type="evidence" value="ECO:0007669"/>
    <property type="project" value="UniProtKB-UniRule"/>
</dbReference>
<keyword evidence="8 10" id="KW-0067">ATP-binding</keyword>
<keyword evidence="6 10" id="KW-0547">Nucleotide-binding</keyword>
<dbReference type="HAMAP" id="MF_01020">
    <property type="entry name" value="HisE"/>
    <property type="match status" value="1"/>
</dbReference>
<keyword evidence="7 10" id="KW-0378">Hydrolase</keyword>
<evidence type="ECO:0000256" key="7">
    <source>
        <dbReference type="ARBA" id="ARBA00022801"/>
    </source>
</evidence>
<dbReference type="KEGG" id="nhl:Nhal_0051"/>
<dbReference type="SUPFAM" id="SSF101386">
    <property type="entry name" value="all-alpha NTP pyrophosphatases"/>
    <property type="match status" value="1"/>
</dbReference>
<dbReference type="InterPro" id="IPR008179">
    <property type="entry name" value="HisE"/>
</dbReference>
<evidence type="ECO:0000256" key="6">
    <source>
        <dbReference type="ARBA" id="ARBA00022741"/>
    </source>
</evidence>
<evidence type="ECO:0000313" key="11">
    <source>
        <dbReference type="EMBL" id="ADE13272.1"/>
    </source>
</evidence>
<name>D5C484_NITHN</name>
<dbReference type="OrthoDB" id="9814738at2"/>
<evidence type="ECO:0000256" key="3">
    <source>
        <dbReference type="ARBA" id="ARBA00005204"/>
    </source>
</evidence>
<comment type="catalytic activity">
    <reaction evidence="1 10">
        <text>1-(5-phospho-beta-D-ribosyl)-ATP + H2O = 1-(5-phospho-beta-D-ribosyl)-5'-AMP + diphosphate + H(+)</text>
        <dbReference type="Rhea" id="RHEA:22828"/>
        <dbReference type="ChEBI" id="CHEBI:15377"/>
        <dbReference type="ChEBI" id="CHEBI:15378"/>
        <dbReference type="ChEBI" id="CHEBI:33019"/>
        <dbReference type="ChEBI" id="CHEBI:59457"/>
        <dbReference type="ChEBI" id="CHEBI:73183"/>
        <dbReference type="EC" id="3.6.1.31"/>
    </reaction>
</comment>
<evidence type="ECO:0000256" key="2">
    <source>
        <dbReference type="ARBA" id="ARBA00004496"/>
    </source>
</evidence>
<dbReference type="CDD" id="cd11534">
    <property type="entry name" value="NTP-PPase_HisIE_like"/>
    <property type="match status" value="1"/>
</dbReference>
<dbReference type="EMBL" id="CP001798">
    <property type="protein sequence ID" value="ADE13272.1"/>
    <property type="molecule type" value="Genomic_DNA"/>
</dbReference>
<dbReference type="PANTHER" id="PTHR42945:SF9">
    <property type="entry name" value="HISTIDINE BIOSYNTHESIS BIFUNCTIONAL PROTEIN HISIE"/>
    <property type="match status" value="1"/>
</dbReference>
<dbReference type="Gene3D" id="1.10.287.1080">
    <property type="entry name" value="MazG-like"/>
    <property type="match status" value="1"/>
</dbReference>
<keyword evidence="5 10" id="KW-0028">Amino-acid biosynthesis</keyword>
<dbReference type="HOGENOM" id="CLU_123337_1_2_6"/>
<dbReference type="UniPathway" id="UPA00031">
    <property type="reaction ID" value="UER00007"/>
</dbReference>
<dbReference type="GO" id="GO:0005737">
    <property type="term" value="C:cytoplasm"/>
    <property type="evidence" value="ECO:0007669"/>
    <property type="project" value="UniProtKB-SubCell"/>
</dbReference>
<keyword evidence="12" id="KW-1185">Reference proteome</keyword>
<proteinExistence type="inferred from homology"/>
<dbReference type="NCBIfam" id="NF001611">
    <property type="entry name" value="PRK00400.1-3"/>
    <property type="match status" value="1"/>
</dbReference>
<accession>D5C484</accession>
<sequence length="110" mass="12507">MNDILERLAIILEERKNADPKHSYVANLYQAGQDKILKKLGEEAIETILAAKSMERDAIIHETADLWFHSLVMLADYGLRPEQVLNELDRRFGLSGLEEKANRGKDNDDG</sequence>
<evidence type="ECO:0000256" key="10">
    <source>
        <dbReference type="HAMAP-Rule" id="MF_01020"/>
    </source>
</evidence>
<comment type="similarity">
    <text evidence="10">Belongs to the PRA-PH family.</text>
</comment>